<reference evidence="2 3" key="2">
    <citation type="submission" date="2020-08" db="EMBL/GenBank/DDBJ databases">
        <authorList>
            <person name="Partida-Martinez L."/>
            <person name="Huntemann M."/>
            <person name="Clum A."/>
            <person name="Wang J."/>
            <person name="Palaniappan K."/>
            <person name="Ritter S."/>
            <person name="Chen I.-M."/>
            <person name="Stamatis D."/>
            <person name="Reddy T."/>
            <person name="O'Malley R."/>
            <person name="Daum C."/>
            <person name="Shapiro N."/>
            <person name="Ivanova N."/>
            <person name="Kyrpides N."/>
            <person name="Woyke T."/>
        </authorList>
    </citation>
    <scope>NUCLEOTIDE SEQUENCE [LARGE SCALE GENOMIC DNA]</scope>
    <source>
        <strain evidence="2 3">RAS26</strain>
    </source>
</reference>
<sequence length="500" mass="56654">MRVVAPPPVPRLQLRPWSTPERDAWTVHTERASALVRGAGTGRNFAALVVEARHRLRDPDATALVERLGDRRFVRAVATVWFDDPDLARVTMTPELLGRISRGAVSRLTTITLAALWLTRFDHLDEWREGLAVAFRDTVRAAVGMQPARARVDVVESLRENDAFVLELDGPRRLAASLVAARVDLTAWFRSSHLGAHTDTRFGRVARDAYYLAQIAAADAERGDHDFLTEITSEVLARQKTETTDEDGRFFGHDVLAALTAKTTRRPSTEWLQAVLGIADDPRAAQTQRWRTWWSKLPRENLVRATRWMQGVDLTAFLDAVTEYAHATANTDLARMIERRSRFLVGLHQQDRIDDVRLVLGDDIRMRVGRSVPFTLSDVARLEGSGRQDTAIVYVDCGDFWLIEGSHNFKLHVYVDGPPRRLADRRHRSFDVGFLRDDVPTAHASEHGSDAHVALAHQGFEWVRKSLDFLRDRGIRVDEHGLMTPNDYAELSRRRAGDWY</sequence>
<dbReference type="EMBL" id="JACHVX010000002">
    <property type="protein sequence ID" value="MBB2922996.1"/>
    <property type="molecule type" value="Genomic_DNA"/>
</dbReference>
<dbReference type="Proteomes" id="UP000518206">
    <property type="component" value="Unassembled WGS sequence"/>
</dbReference>
<evidence type="ECO:0000313" key="3">
    <source>
        <dbReference type="Proteomes" id="UP000518206"/>
    </source>
</evidence>
<dbReference type="AlphaFoldDB" id="A0A7W4UF29"/>
<gene>
    <name evidence="2" type="ORF">FHR80_001908</name>
</gene>
<protein>
    <recommendedName>
        <fullName evidence="1">Zorya protein ZorC EH domain-containing protein</fullName>
    </recommendedName>
</protein>
<accession>A0A7W4UF29</accession>
<organism evidence="2 3">
    <name type="scientific">Cellulomonas cellasea</name>
    <dbReference type="NCBI Taxonomy" id="43670"/>
    <lineage>
        <taxon>Bacteria</taxon>
        <taxon>Bacillati</taxon>
        <taxon>Actinomycetota</taxon>
        <taxon>Actinomycetes</taxon>
        <taxon>Micrococcales</taxon>
        <taxon>Cellulomonadaceae</taxon>
        <taxon>Cellulomonas</taxon>
    </lineage>
</organism>
<proteinExistence type="predicted"/>
<name>A0A7W4UF29_9CELL</name>
<dbReference type="Pfam" id="PF15611">
    <property type="entry name" value="EH_Signature"/>
    <property type="match status" value="1"/>
</dbReference>
<feature type="domain" description="Zorya protein ZorC EH" evidence="1">
    <location>
        <begin position="76"/>
        <end position="468"/>
    </location>
</feature>
<dbReference type="InterPro" id="IPR028943">
    <property type="entry name" value="ZorC_EH_Signature_dom"/>
</dbReference>
<evidence type="ECO:0000259" key="1">
    <source>
        <dbReference type="Pfam" id="PF15611"/>
    </source>
</evidence>
<comment type="caution">
    <text evidence="2">The sequence shown here is derived from an EMBL/GenBank/DDBJ whole genome shotgun (WGS) entry which is preliminary data.</text>
</comment>
<evidence type="ECO:0000313" key="2">
    <source>
        <dbReference type="EMBL" id="MBB2922996.1"/>
    </source>
</evidence>
<reference evidence="2 3" key="1">
    <citation type="submission" date="2020-08" db="EMBL/GenBank/DDBJ databases">
        <title>The Agave Microbiome: Exploring the role of microbial communities in plant adaptations to desert environments.</title>
        <authorList>
            <person name="Partida-Martinez L.P."/>
        </authorList>
    </citation>
    <scope>NUCLEOTIDE SEQUENCE [LARGE SCALE GENOMIC DNA]</scope>
    <source>
        <strain evidence="2 3">RAS26</strain>
    </source>
</reference>
<dbReference type="RefSeq" id="WP_183295812.1">
    <property type="nucleotide sequence ID" value="NZ_JACHVX010000002.1"/>
</dbReference>